<feature type="compositionally biased region" description="Low complexity" evidence="2">
    <location>
        <begin position="507"/>
        <end position="517"/>
    </location>
</feature>
<sequence>MVDIMEIFVHWYAGRSKTEVAMSLGVDAKTVRKYLVPAERSGTVPGGPPMSEEDWSKLIKSWFPEMSDRRLRQITWGEIDPHREFVKELLGTVNMSTIHQRLRDEHGLTAPVATFRRWVRATMPEQSERSRVTVLLDEVEPGSEAQIDYGFLGQWTNPRSGKRHRIWAFVMVLPCSRHMFVRPVVSMDQHSWTESHVAAFDYFGGVPRRLVPDNLKTGVDKPDLYDPKINKAYAELARHYGTLVDPARALHPKDKPRVERQMPYIRDSFWAGREFVSLEHMQAEAIEWAQVVAGRRQCRPLGGAGPAQVFAAVEAETLLPLPETPFTLARWSTAVVGPDIHIRVGRTLYSVPWALIGRRVDVRSTATMVQVFLDGDMVKTHTALEQGKRTDKNDYPPEKIAFQMRTPVWCRTQAAAVGEACGHVIDGLLEVNALYRLRAAQGVVGLRKKYGDQRLEAACAKAIAVGDPSYRTVKGILIAGTETEPEPETGDAGAAAFLHGPAGLFAAAAAPDPTNDAAHPEVPDDDEGGAR</sequence>
<feature type="compositionally biased region" description="Basic and acidic residues" evidence="2">
    <location>
        <begin position="518"/>
        <end position="531"/>
    </location>
</feature>
<dbReference type="InterPro" id="IPR036397">
    <property type="entry name" value="RNaseH_sf"/>
</dbReference>
<evidence type="ECO:0000256" key="2">
    <source>
        <dbReference type="SAM" id="MobiDB-lite"/>
    </source>
</evidence>
<accession>A0ABS5KLM5</accession>
<dbReference type="EMBL" id="JAAFYZ010000020">
    <property type="protein sequence ID" value="MBS2546946.1"/>
    <property type="molecule type" value="Genomic_DNA"/>
</dbReference>
<dbReference type="Proteomes" id="UP000730482">
    <property type="component" value="Unassembled WGS sequence"/>
</dbReference>
<dbReference type="SUPFAM" id="SSF53098">
    <property type="entry name" value="Ribonuclease H-like"/>
    <property type="match status" value="1"/>
</dbReference>
<dbReference type="PANTHER" id="PTHR35004:SF8">
    <property type="entry name" value="TRANSPOSASE RV3428C-RELATED"/>
    <property type="match status" value="1"/>
</dbReference>
<feature type="domain" description="Integrase catalytic" evidence="3">
    <location>
        <begin position="137"/>
        <end position="314"/>
    </location>
</feature>
<keyword evidence="5" id="KW-1185">Reference proteome</keyword>
<evidence type="ECO:0000259" key="3">
    <source>
        <dbReference type="PROSITE" id="PS50994"/>
    </source>
</evidence>
<evidence type="ECO:0000313" key="4">
    <source>
        <dbReference type="EMBL" id="MBS2546946.1"/>
    </source>
</evidence>
<dbReference type="Pfam" id="PF22483">
    <property type="entry name" value="Mu-transpos_C_2"/>
    <property type="match status" value="1"/>
</dbReference>
<gene>
    <name evidence="4" type="primary">istA</name>
    <name evidence="4" type="ORF">KGQ19_08690</name>
</gene>
<dbReference type="NCBIfam" id="NF033546">
    <property type="entry name" value="transpos_IS21"/>
    <property type="match status" value="1"/>
</dbReference>
<protein>
    <submittedName>
        <fullName evidence="4">IS21 family transposase</fullName>
    </submittedName>
</protein>
<proteinExistence type="inferred from homology"/>
<dbReference type="Pfam" id="PF00665">
    <property type="entry name" value="rve"/>
    <property type="match status" value="1"/>
</dbReference>
<name>A0ABS5KLM5_9ACTN</name>
<organism evidence="4 5">
    <name type="scientific">Catenulispora pinistramenti</name>
    <dbReference type="NCBI Taxonomy" id="2705254"/>
    <lineage>
        <taxon>Bacteria</taxon>
        <taxon>Bacillati</taxon>
        <taxon>Actinomycetota</taxon>
        <taxon>Actinomycetes</taxon>
        <taxon>Catenulisporales</taxon>
        <taxon>Catenulisporaceae</taxon>
        <taxon>Catenulispora</taxon>
    </lineage>
</organism>
<dbReference type="Gene3D" id="3.30.420.10">
    <property type="entry name" value="Ribonuclease H-like superfamily/Ribonuclease H"/>
    <property type="match status" value="1"/>
</dbReference>
<dbReference type="InterPro" id="IPR001584">
    <property type="entry name" value="Integrase_cat-core"/>
</dbReference>
<dbReference type="PROSITE" id="PS50994">
    <property type="entry name" value="INTEGRASE"/>
    <property type="match status" value="1"/>
</dbReference>
<reference evidence="4 5" key="1">
    <citation type="submission" date="2020-02" db="EMBL/GenBank/DDBJ databases">
        <title>Acidophilic actinobacteria isolated from forest soil.</title>
        <authorList>
            <person name="Golinska P."/>
        </authorList>
    </citation>
    <scope>NUCLEOTIDE SEQUENCE [LARGE SCALE GENOMIC DNA]</scope>
    <source>
        <strain evidence="4 5">NL8</strain>
    </source>
</reference>
<dbReference type="InterPro" id="IPR054353">
    <property type="entry name" value="IstA-like_C"/>
</dbReference>
<comment type="similarity">
    <text evidence="1">Belongs to the transposase IS21/IS408/IS1162 family.</text>
</comment>
<dbReference type="InterPro" id="IPR012337">
    <property type="entry name" value="RNaseH-like_sf"/>
</dbReference>
<comment type="caution">
    <text evidence="4">The sequence shown here is derived from an EMBL/GenBank/DDBJ whole genome shotgun (WGS) entry which is preliminary data.</text>
</comment>
<evidence type="ECO:0000256" key="1">
    <source>
        <dbReference type="ARBA" id="ARBA00009277"/>
    </source>
</evidence>
<dbReference type="RefSeq" id="WP_212008557.1">
    <property type="nucleotide sequence ID" value="NZ_JAAFYZ010000020.1"/>
</dbReference>
<feature type="region of interest" description="Disordered" evidence="2">
    <location>
        <begin position="507"/>
        <end position="531"/>
    </location>
</feature>
<dbReference type="PANTHER" id="PTHR35004">
    <property type="entry name" value="TRANSPOSASE RV3428C-RELATED"/>
    <property type="match status" value="1"/>
</dbReference>
<evidence type="ECO:0000313" key="5">
    <source>
        <dbReference type="Proteomes" id="UP000730482"/>
    </source>
</evidence>